<dbReference type="SUPFAM" id="SSF48619">
    <property type="entry name" value="Phospholipase A2, PLA2"/>
    <property type="match status" value="1"/>
</dbReference>
<dbReference type="InterPro" id="IPR036444">
    <property type="entry name" value="PLipase_A2_dom_sf"/>
</dbReference>
<organism evidence="2 3">
    <name type="scientific">Nocardia lasii</name>
    <dbReference type="NCBI Taxonomy" id="1616107"/>
    <lineage>
        <taxon>Bacteria</taxon>
        <taxon>Bacillati</taxon>
        <taxon>Actinomycetota</taxon>
        <taxon>Actinomycetes</taxon>
        <taxon>Mycobacteriales</taxon>
        <taxon>Nocardiaceae</taxon>
        <taxon>Nocardia</taxon>
    </lineage>
</organism>
<comment type="caution">
    <text evidence="2">The sequence shown here is derived from an EMBL/GenBank/DDBJ whole genome shotgun (WGS) entry which is preliminary data.</text>
</comment>
<dbReference type="EMBL" id="JBHSQN010000003">
    <property type="protein sequence ID" value="MFC6011054.1"/>
    <property type="molecule type" value="Genomic_DNA"/>
</dbReference>
<reference evidence="3" key="1">
    <citation type="journal article" date="2019" name="Int. J. Syst. Evol. Microbiol.">
        <title>The Global Catalogue of Microorganisms (GCM) 10K type strain sequencing project: providing services to taxonomists for standard genome sequencing and annotation.</title>
        <authorList>
            <consortium name="The Broad Institute Genomics Platform"/>
            <consortium name="The Broad Institute Genome Sequencing Center for Infectious Disease"/>
            <person name="Wu L."/>
            <person name="Ma J."/>
        </authorList>
    </citation>
    <scope>NUCLEOTIDE SEQUENCE [LARGE SCALE GENOMIC DNA]</scope>
    <source>
        <strain evidence="3">CCUG 36956</strain>
    </source>
</reference>
<name>A0ABW1JNQ3_9NOCA</name>
<gene>
    <name evidence="2" type="ORF">ACFP3H_08320</name>
</gene>
<evidence type="ECO:0000256" key="1">
    <source>
        <dbReference type="SAM" id="SignalP"/>
    </source>
</evidence>
<proteinExistence type="predicted"/>
<dbReference type="Proteomes" id="UP001596223">
    <property type="component" value="Unassembled WGS sequence"/>
</dbReference>
<protein>
    <recommendedName>
        <fullName evidence="4">Phospholipase</fullName>
    </recommendedName>
</protein>
<accession>A0ABW1JNQ3</accession>
<evidence type="ECO:0000313" key="2">
    <source>
        <dbReference type="EMBL" id="MFC6011054.1"/>
    </source>
</evidence>
<evidence type="ECO:0008006" key="4">
    <source>
        <dbReference type="Google" id="ProtNLM"/>
    </source>
</evidence>
<feature type="signal peptide" evidence="1">
    <location>
        <begin position="1"/>
        <end position="26"/>
    </location>
</feature>
<dbReference type="RefSeq" id="WP_378601971.1">
    <property type="nucleotide sequence ID" value="NZ_JBHSQN010000003.1"/>
</dbReference>
<evidence type="ECO:0000313" key="3">
    <source>
        <dbReference type="Proteomes" id="UP001596223"/>
    </source>
</evidence>
<dbReference type="Gene3D" id="1.20.90.10">
    <property type="entry name" value="Phospholipase A2 domain"/>
    <property type="match status" value="1"/>
</dbReference>
<feature type="chain" id="PRO_5045142490" description="Phospholipase" evidence="1">
    <location>
        <begin position="27"/>
        <end position="128"/>
    </location>
</feature>
<sequence length="128" mass="13277">MSSVARWSLVAVLSTLALLGTGAANAVPGSGGNAVPVPADYDYDPSKGALHDYCTVFGNDLPGVDFRGACARHDHCMDRMGNAGYDACHTAFGADLVAECAWSFPAEAARHGCFALAAAMEIVVREVN</sequence>
<keyword evidence="3" id="KW-1185">Reference proteome</keyword>
<keyword evidence="1" id="KW-0732">Signal</keyword>